<keyword evidence="5 6" id="KW-0342">GTP-binding</keyword>
<accession>A0A4R7HXX3</accession>
<dbReference type="GO" id="GO:0005886">
    <property type="term" value="C:plasma membrane"/>
    <property type="evidence" value="ECO:0007669"/>
    <property type="project" value="UniProtKB-SubCell"/>
</dbReference>
<keyword evidence="6" id="KW-0690">Ribosome biogenesis</keyword>
<evidence type="ECO:0000256" key="6">
    <source>
        <dbReference type="HAMAP-Rule" id="MF_00367"/>
    </source>
</evidence>
<protein>
    <recommendedName>
        <fullName evidence="2 6">GTPase Era</fullName>
    </recommendedName>
</protein>
<dbReference type="PROSITE" id="PS50823">
    <property type="entry name" value="KH_TYPE_2"/>
    <property type="match status" value="1"/>
</dbReference>
<keyword evidence="6" id="KW-0472">Membrane</keyword>
<dbReference type="CDD" id="cd04163">
    <property type="entry name" value="Era"/>
    <property type="match status" value="1"/>
</dbReference>
<dbReference type="Gene3D" id="3.40.50.300">
    <property type="entry name" value="P-loop containing nucleotide triphosphate hydrolases"/>
    <property type="match status" value="1"/>
</dbReference>
<comment type="subunit">
    <text evidence="6">Monomer.</text>
</comment>
<dbReference type="InterPro" id="IPR027417">
    <property type="entry name" value="P-loop_NTPase"/>
</dbReference>
<dbReference type="HAMAP" id="MF_00367">
    <property type="entry name" value="GTPase_Era"/>
    <property type="match status" value="1"/>
</dbReference>
<feature type="region of interest" description="G3" evidence="7">
    <location>
        <begin position="60"/>
        <end position="63"/>
    </location>
</feature>
<evidence type="ECO:0000313" key="11">
    <source>
        <dbReference type="EMBL" id="TDT15931.1"/>
    </source>
</evidence>
<organism evidence="11 12">
    <name type="scientific">Ilumatobacter fluminis</name>
    <dbReference type="NCBI Taxonomy" id="467091"/>
    <lineage>
        <taxon>Bacteria</taxon>
        <taxon>Bacillati</taxon>
        <taxon>Actinomycetota</taxon>
        <taxon>Acidimicrobiia</taxon>
        <taxon>Acidimicrobiales</taxon>
        <taxon>Ilumatobacteraceae</taxon>
        <taxon>Ilumatobacter</taxon>
    </lineage>
</organism>
<sequence length="282" mass="31202">MSEFRSGFITFVGRPNVGKSSLVNAICGRKISIVSDKPQTTRHRIMGVLTRPDAQLVFVDTPGLHKPVSALGERVNATALESTEDVDVQCLVLDATKPFGKGDRWVADRLHLPRAVVIVNKIDAASEQQVIAMLGAASELDAEAYFPVSAKSGKGIGPLVDHLTGRLPEGPKFFGDDEASDMPEEQFVAELVREQLLAVTRDELPYSIATRVTEWEWPRIRVDIVVERESQKGMVIGKGGSVLKEVGKRARAQMPEGVYLELRVKVDKDWQRRADRVERLGY</sequence>
<dbReference type="GO" id="GO:0005525">
    <property type="term" value="F:GTP binding"/>
    <property type="evidence" value="ECO:0007669"/>
    <property type="project" value="UniProtKB-UniRule"/>
</dbReference>
<dbReference type="InterPro" id="IPR030388">
    <property type="entry name" value="G_ERA_dom"/>
</dbReference>
<feature type="binding site" evidence="6">
    <location>
        <begin position="13"/>
        <end position="20"/>
    </location>
    <ligand>
        <name>GTP</name>
        <dbReference type="ChEBI" id="CHEBI:37565"/>
    </ligand>
</feature>
<comment type="caution">
    <text evidence="11">The sequence shown here is derived from an EMBL/GenBank/DDBJ whole genome shotgun (WGS) entry which is preliminary data.</text>
</comment>
<evidence type="ECO:0000256" key="5">
    <source>
        <dbReference type="ARBA" id="ARBA00023134"/>
    </source>
</evidence>
<evidence type="ECO:0000259" key="9">
    <source>
        <dbReference type="PROSITE" id="PS50823"/>
    </source>
</evidence>
<evidence type="ECO:0000256" key="8">
    <source>
        <dbReference type="RuleBase" id="RU003761"/>
    </source>
</evidence>
<dbReference type="InterPro" id="IPR006073">
    <property type="entry name" value="GTP-bd"/>
</dbReference>
<dbReference type="SUPFAM" id="SSF54814">
    <property type="entry name" value="Prokaryotic type KH domain (KH-domain type II)"/>
    <property type="match status" value="1"/>
</dbReference>
<feature type="binding site" evidence="6">
    <location>
        <begin position="120"/>
        <end position="123"/>
    </location>
    <ligand>
        <name>GTP</name>
        <dbReference type="ChEBI" id="CHEBI:37565"/>
    </ligand>
</feature>
<name>A0A4R7HXX3_9ACTN</name>
<keyword evidence="12" id="KW-1185">Reference proteome</keyword>
<reference evidence="11 12" key="1">
    <citation type="submission" date="2019-03" db="EMBL/GenBank/DDBJ databases">
        <title>Sequencing the genomes of 1000 actinobacteria strains.</title>
        <authorList>
            <person name="Klenk H.-P."/>
        </authorList>
    </citation>
    <scope>NUCLEOTIDE SEQUENCE [LARGE SCALE GENOMIC DNA]</scope>
    <source>
        <strain evidence="11 12">DSM 18936</strain>
    </source>
</reference>
<evidence type="ECO:0000256" key="7">
    <source>
        <dbReference type="PROSITE-ProRule" id="PRU01050"/>
    </source>
</evidence>
<dbReference type="GO" id="GO:0005829">
    <property type="term" value="C:cytosol"/>
    <property type="evidence" value="ECO:0007669"/>
    <property type="project" value="TreeGrafter"/>
</dbReference>
<evidence type="ECO:0000256" key="1">
    <source>
        <dbReference type="ARBA" id="ARBA00007921"/>
    </source>
</evidence>
<dbReference type="PANTHER" id="PTHR42698">
    <property type="entry name" value="GTPASE ERA"/>
    <property type="match status" value="1"/>
</dbReference>
<keyword evidence="3 6" id="KW-0547">Nucleotide-binding</keyword>
<dbReference type="InterPro" id="IPR005225">
    <property type="entry name" value="Small_GTP-bd"/>
</dbReference>
<dbReference type="NCBIfam" id="TIGR00231">
    <property type="entry name" value="small_GTP"/>
    <property type="match status" value="1"/>
</dbReference>
<evidence type="ECO:0000259" key="10">
    <source>
        <dbReference type="PROSITE" id="PS51713"/>
    </source>
</evidence>
<evidence type="ECO:0000256" key="3">
    <source>
        <dbReference type="ARBA" id="ARBA00022741"/>
    </source>
</evidence>
<dbReference type="NCBIfam" id="NF000908">
    <property type="entry name" value="PRK00089.1"/>
    <property type="match status" value="1"/>
</dbReference>
<dbReference type="InterPro" id="IPR015946">
    <property type="entry name" value="KH_dom-like_a/b"/>
</dbReference>
<dbReference type="Pfam" id="PF07650">
    <property type="entry name" value="KH_2"/>
    <property type="match status" value="1"/>
</dbReference>
<dbReference type="InterPro" id="IPR004044">
    <property type="entry name" value="KH_dom_type_2"/>
</dbReference>
<dbReference type="GO" id="GO:0000028">
    <property type="term" value="P:ribosomal small subunit assembly"/>
    <property type="evidence" value="ECO:0007669"/>
    <property type="project" value="TreeGrafter"/>
</dbReference>
<dbReference type="NCBIfam" id="TIGR00436">
    <property type="entry name" value="era"/>
    <property type="match status" value="1"/>
</dbReference>
<dbReference type="SUPFAM" id="SSF52540">
    <property type="entry name" value="P-loop containing nucleoside triphosphate hydrolases"/>
    <property type="match status" value="1"/>
</dbReference>
<feature type="domain" description="Era-type G" evidence="10">
    <location>
        <begin position="5"/>
        <end position="169"/>
    </location>
</feature>
<comment type="subcellular location">
    <subcellularLocation>
        <location evidence="6">Cytoplasm</location>
    </subcellularLocation>
    <subcellularLocation>
        <location evidence="6">Cell membrane</location>
        <topology evidence="6">Peripheral membrane protein</topology>
    </subcellularLocation>
</comment>
<dbReference type="GO" id="GO:0043024">
    <property type="term" value="F:ribosomal small subunit binding"/>
    <property type="evidence" value="ECO:0007669"/>
    <property type="project" value="TreeGrafter"/>
</dbReference>
<dbReference type="InterPro" id="IPR005662">
    <property type="entry name" value="GTPase_Era-like"/>
</dbReference>
<dbReference type="EMBL" id="SOAU01000001">
    <property type="protein sequence ID" value="TDT15931.1"/>
    <property type="molecule type" value="Genomic_DNA"/>
</dbReference>
<proteinExistence type="inferred from homology"/>
<dbReference type="Proteomes" id="UP000294558">
    <property type="component" value="Unassembled WGS sequence"/>
</dbReference>
<gene>
    <name evidence="6" type="primary">era</name>
    <name evidence="11" type="ORF">BDK89_1512</name>
</gene>
<comment type="similarity">
    <text evidence="1 6 7 8">Belongs to the TRAFAC class TrmE-Era-EngA-EngB-Septin-like GTPase superfamily. Era GTPase family.</text>
</comment>
<dbReference type="AlphaFoldDB" id="A0A4R7HXX3"/>
<evidence type="ECO:0000313" key="12">
    <source>
        <dbReference type="Proteomes" id="UP000294558"/>
    </source>
</evidence>
<feature type="region of interest" description="G2" evidence="7">
    <location>
        <begin position="39"/>
        <end position="43"/>
    </location>
</feature>
<dbReference type="Pfam" id="PF01926">
    <property type="entry name" value="MMR_HSR1"/>
    <property type="match status" value="1"/>
</dbReference>
<evidence type="ECO:0000256" key="2">
    <source>
        <dbReference type="ARBA" id="ARBA00020484"/>
    </source>
</evidence>
<dbReference type="OrthoDB" id="9805918at2"/>
<feature type="region of interest" description="G1" evidence="7">
    <location>
        <begin position="13"/>
        <end position="20"/>
    </location>
</feature>
<feature type="binding site" evidence="6">
    <location>
        <begin position="60"/>
        <end position="64"/>
    </location>
    <ligand>
        <name>GTP</name>
        <dbReference type="ChEBI" id="CHEBI:37565"/>
    </ligand>
</feature>
<dbReference type="InterPro" id="IPR009019">
    <property type="entry name" value="KH_sf_prok-type"/>
</dbReference>
<feature type="region of interest" description="G4" evidence="7">
    <location>
        <begin position="120"/>
        <end position="123"/>
    </location>
</feature>
<feature type="domain" description="KH type-2" evidence="9">
    <location>
        <begin position="200"/>
        <end position="268"/>
    </location>
</feature>
<feature type="region of interest" description="G5" evidence="7">
    <location>
        <begin position="148"/>
        <end position="150"/>
    </location>
</feature>
<dbReference type="PROSITE" id="PS51713">
    <property type="entry name" value="G_ERA"/>
    <property type="match status" value="1"/>
</dbReference>
<comment type="function">
    <text evidence="6">An essential GTPase that binds both GDP and GTP, with rapid nucleotide exchange. Plays a role in 16S rRNA processing and 30S ribosomal subunit biogenesis and possibly also in cell cycle regulation and energy metabolism.</text>
</comment>
<keyword evidence="4 6" id="KW-0694">RNA-binding</keyword>
<dbReference type="CDD" id="cd22534">
    <property type="entry name" value="KH-II_Era"/>
    <property type="match status" value="1"/>
</dbReference>
<keyword evidence="6" id="KW-0963">Cytoplasm</keyword>
<evidence type="ECO:0000256" key="4">
    <source>
        <dbReference type="ARBA" id="ARBA00022884"/>
    </source>
</evidence>
<keyword evidence="6" id="KW-0699">rRNA-binding</keyword>
<dbReference type="GO" id="GO:0003924">
    <property type="term" value="F:GTPase activity"/>
    <property type="evidence" value="ECO:0007669"/>
    <property type="project" value="UniProtKB-UniRule"/>
</dbReference>
<dbReference type="RefSeq" id="WP_133868343.1">
    <property type="nucleotide sequence ID" value="NZ_JAVJPS010000036.1"/>
</dbReference>
<dbReference type="PANTHER" id="PTHR42698:SF1">
    <property type="entry name" value="GTPASE ERA, MITOCHONDRIAL"/>
    <property type="match status" value="1"/>
</dbReference>
<dbReference type="Gene3D" id="3.30.300.20">
    <property type="match status" value="1"/>
</dbReference>
<dbReference type="GO" id="GO:0070181">
    <property type="term" value="F:small ribosomal subunit rRNA binding"/>
    <property type="evidence" value="ECO:0007669"/>
    <property type="project" value="UniProtKB-UniRule"/>
</dbReference>
<keyword evidence="6" id="KW-1003">Cell membrane</keyword>